<keyword evidence="6 7" id="KW-0472">Membrane</keyword>
<evidence type="ECO:0000313" key="9">
    <source>
        <dbReference type="Proteomes" id="UP000318017"/>
    </source>
</evidence>
<evidence type="ECO:0000256" key="4">
    <source>
        <dbReference type="ARBA" id="ARBA00022847"/>
    </source>
</evidence>
<evidence type="ECO:0000256" key="5">
    <source>
        <dbReference type="ARBA" id="ARBA00022989"/>
    </source>
</evidence>
<feature type="transmembrane region" description="Helical" evidence="7">
    <location>
        <begin position="274"/>
        <end position="296"/>
    </location>
</feature>
<feature type="transmembrane region" description="Helical" evidence="7">
    <location>
        <begin position="342"/>
        <end position="366"/>
    </location>
</feature>
<dbReference type="OrthoDB" id="9787548at2"/>
<name>A0A518GH94_9BACT</name>
<organism evidence="8 9">
    <name type="scientific">Aureliella helgolandensis</name>
    <dbReference type="NCBI Taxonomy" id="2527968"/>
    <lineage>
        <taxon>Bacteria</taxon>
        <taxon>Pseudomonadati</taxon>
        <taxon>Planctomycetota</taxon>
        <taxon>Planctomycetia</taxon>
        <taxon>Pirellulales</taxon>
        <taxon>Pirellulaceae</taxon>
        <taxon>Aureliella</taxon>
    </lineage>
</organism>
<evidence type="ECO:0000256" key="1">
    <source>
        <dbReference type="ARBA" id="ARBA00004141"/>
    </source>
</evidence>
<dbReference type="AlphaFoldDB" id="A0A518GH94"/>
<dbReference type="GO" id="GO:0015086">
    <property type="term" value="F:cadmium ion transmembrane transporter activity"/>
    <property type="evidence" value="ECO:0007669"/>
    <property type="project" value="TreeGrafter"/>
</dbReference>
<dbReference type="RefSeq" id="WP_145086143.1">
    <property type="nucleotide sequence ID" value="NZ_CP036298.1"/>
</dbReference>
<feature type="transmembrane region" description="Helical" evidence="7">
    <location>
        <begin position="226"/>
        <end position="247"/>
    </location>
</feature>
<accession>A0A518GH94</accession>
<evidence type="ECO:0000256" key="3">
    <source>
        <dbReference type="ARBA" id="ARBA00022692"/>
    </source>
</evidence>
<evidence type="ECO:0000256" key="6">
    <source>
        <dbReference type="ARBA" id="ARBA00023136"/>
    </source>
</evidence>
<feature type="transmembrane region" description="Helical" evidence="7">
    <location>
        <begin position="185"/>
        <end position="206"/>
    </location>
</feature>
<feature type="transmembrane region" description="Helical" evidence="7">
    <location>
        <begin position="150"/>
        <end position="170"/>
    </location>
</feature>
<dbReference type="KEGG" id="ahel:Q31a_63460"/>
<feature type="transmembrane region" description="Helical" evidence="7">
    <location>
        <begin position="36"/>
        <end position="57"/>
    </location>
</feature>
<dbReference type="GO" id="GO:0005384">
    <property type="term" value="F:manganese ion transmembrane transporter activity"/>
    <property type="evidence" value="ECO:0007669"/>
    <property type="project" value="TreeGrafter"/>
</dbReference>
<dbReference type="PANTHER" id="PTHR11706">
    <property type="entry name" value="SOLUTE CARRIER PROTEIN FAMILY 11 MEMBER"/>
    <property type="match status" value="1"/>
</dbReference>
<dbReference type="EMBL" id="CP036298">
    <property type="protein sequence ID" value="QDV27953.1"/>
    <property type="molecule type" value="Genomic_DNA"/>
</dbReference>
<reference evidence="8 9" key="1">
    <citation type="submission" date="2019-02" db="EMBL/GenBank/DDBJ databases">
        <title>Deep-cultivation of Planctomycetes and their phenomic and genomic characterization uncovers novel biology.</title>
        <authorList>
            <person name="Wiegand S."/>
            <person name="Jogler M."/>
            <person name="Boedeker C."/>
            <person name="Pinto D."/>
            <person name="Vollmers J."/>
            <person name="Rivas-Marin E."/>
            <person name="Kohn T."/>
            <person name="Peeters S.H."/>
            <person name="Heuer A."/>
            <person name="Rast P."/>
            <person name="Oberbeckmann S."/>
            <person name="Bunk B."/>
            <person name="Jeske O."/>
            <person name="Meyerdierks A."/>
            <person name="Storesund J.E."/>
            <person name="Kallscheuer N."/>
            <person name="Luecker S."/>
            <person name="Lage O.M."/>
            <person name="Pohl T."/>
            <person name="Merkel B.J."/>
            <person name="Hornburger P."/>
            <person name="Mueller R.-W."/>
            <person name="Bruemmer F."/>
            <person name="Labrenz M."/>
            <person name="Spormann A.M."/>
            <person name="Op den Camp H."/>
            <person name="Overmann J."/>
            <person name="Amann R."/>
            <person name="Jetten M.S.M."/>
            <person name="Mascher T."/>
            <person name="Medema M.H."/>
            <person name="Devos D.P."/>
            <person name="Kaster A.-K."/>
            <person name="Ovreas L."/>
            <person name="Rohde M."/>
            <person name="Galperin M.Y."/>
            <person name="Jogler C."/>
        </authorList>
    </citation>
    <scope>NUCLEOTIDE SEQUENCE [LARGE SCALE GENOMIC DNA]</scope>
    <source>
        <strain evidence="8 9">Q31a</strain>
    </source>
</reference>
<feature type="transmembrane region" description="Helical" evidence="7">
    <location>
        <begin position="317"/>
        <end position="336"/>
    </location>
</feature>
<dbReference type="PANTHER" id="PTHR11706:SF33">
    <property type="entry name" value="NATURAL RESISTANCE-ASSOCIATED MACROPHAGE PROTEIN 2"/>
    <property type="match status" value="1"/>
</dbReference>
<keyword evidence="4" id="KW-0769">Symport</keyword>
<keyword evidence="3 7" id="KW-0812">Transmembrane</keyword>
<feature type="transmembrane region" description="Helical" evidence="7">
    <location>
        <begin position="378"/>
        <end position="401"/>
    </location>
</feature>
<comment type="subcellular location">
    <subcellularLocation>
        <location evidence="1">Membrane</location>
        <topology evidence="1">Multi-pass membrane protein</topology>
    </subcellularLocation>
</comment>
<dbReference type="GO" id="GO:0034755">
    <property type="term" value="P:iron ion transmembrane transport"/>
    <property type="evidence" value="ECO:0007669"/>
    <property type="project" value="TreeGrafter"/>
</dbReference>
<dbReference type="GO" id="GO:0005886">
    <property type="term" value="C:plasma membrane"/>
    <property type="evidence" value="ECO:0007669"/>
    <property type="project" value="TreeGrafter"/>
</dbReference>
<evidence type="ECO:0000256" key="7">
    <source>
        <dbReference type="SAM" id="Phobius"/>
    </source>
</evidence>
<feature type="transmembrane region" description="Helical" evidence="7">
    <location>
        <begin position="117"/>
        <end position="138"/>
    </location>
</feature>
<keyword evidence="2" id="KW-0813">Transport</keyword>
<evidence type="ECO:0000313" key="8">
    <source>
        <dbReference type="EMBL" id="QDV27953.1"/>
    </source>
</evidence>
<keyword evidence="5 7" id="KW-1133">Transmembrane helix</keyword>
<gene>
    <name evidence="8" type="ORF">Q31a_63460</name>
</gene>
<protein>
    <submittedName>
        <fullName evidence="8">Manganese transport protein MntH</fullName>
    </submittedName>
</protein>
<feature type="transmembrane region" description="Helical" evidence="7">
    <location>
        <begin position="78"/>
        <end position="97"/>
    </location>
</feature>
<keyword evidence="9" id="KW-1185">Reference proteome</keyword>
<dbReference type="GO" id="GO:0015293">
    <property type="term" value="F:symporter activity"/>
    <property type="evidence" value="ECO:0007669"/>
    <property type="project" value="UniProtKB-KW"/>
</dbReference>
<proteinExistence type="predicted"/>
<dbReference type="Pfam" id="PF01566">
    <property type="entry name" value="Nramp"/>
    <property type="match status" value="1"/>
</dbReference>
<dbReference type="Proteomes" id="UP000318017">
    <property type="component" value="Chromosome"/>
</dbReference>
<evidence type="ECO:0000256" key="2">
    <source>
        <dbReference type="ARBA" id="ARBA00022448"/>
    </source>
</evidence>
<dbReference type="InterPro" id="IPR001046">
    <property type="entry name" value="NRAMP_fam"/>
</dbReference>
<sequence length="450" mass="46922">MPKLLQAIGPAIIVAAVVLGPGSILTSSKVGATIGLGGIAALLVAAILMIAMVALSARLGVLYPNSLCDELAKRLGRPVAILIGLTLFTLVALFQSSNNIALIGGLEPILGDVPLSVTTKLIVLAAFNGLIIASLYLLRNLYASVERLMKLLMGLMAIAFLINFAVVFASPRGFEPVPNTSAIDWLPLLGMIGTTFSVAGAFYQAYLVKEKGWTVKDIPRGLTDSIVSISMLSLVTMVILLTSWRVFYGRPEPVELASVADVARQLEPLFGPSAKVIFCGGILAGALSSFLVNAMIGGTVLSDSLGAGAKLQDRWPVHLTTLALLIGMGVATAAFASEGSTVHLITIAQALTVLGVPALALALVYLGTRPELNGAHRVPRLLIGLAIVGFCVSCILAGLTARTVWKKLSPPAPPVTHSTSNSEVITMEMQPPAWLFSAAPGCKGASWISL</sequence>